<reference evidence="2 3" key="1">
    <citation type="submission" date="2013-05" db="EMBL/GenBank/DDBJ databases">
        <title>The Genome Sequence of Corynebacterium pyruviciproducens 1773O (ATCC BAA-1742).</title>
        <authorList>
            <consortium name="The Broad Institute Genomics Platform"/>
            <person name="Earl A."/>
            <person name="Ward D."/>
            <person name="Feldgarden M."/>
            <person name="Gevers D."/>
            <person name="Tong J."/>
            <person name="Walker B."/>
            <person name="Young S."/>
            <person name="Zeng Q."/>
            <person name="Gargeya S."/>
            <person name="Fitzgerald M."/>
            <person name="Haas B."/>
            <person name="Abouelleil A."/>
            <person name="Allen A.W."/>
            <person name="Alvarado L."/>
            <person name="Arachchi H.M."/>
            <person name="Berlin A.M."/>
            <person name="Chapman S.B."/>
            <person name="Gainer-Dewar J."/>
            <person name="Goldberg J."/>
            <person name="Griggs A."/>
            <person name="Gujja S."/>
            <person name="Hansen M."/>
            <person name="Howarth C."/>
            <person name="Imamovic A."/>
            <person name="Ireland A."/>
            <person name="Larimer J."/>
            <person name="McCowan C."/>
            <person name="Murphy C."/>
            <person name="Pearson M."/>
            <person name="Poon T.W."/>
            <person name="Priest M."/>
            <person name="Roberts A."/>
            <person name="Saif S."/>
            <person name="Shea T."/>
            <person name="Sisk P."/>
            <person name="Sykes S."/>
            <person name="Wortman J."/>
            <person name="Nusbaum C."/>
            <person name="Birren B."/>
        </authorList>
    </citation>
    <scope>NUCLEOTIDE SEQUENCE [LARGE SCALE GENOMIC DNA]</scope>
    <source>
        <strain evidence="2 3">ATCC BAA-1742</strain>
    </source>
</reference>
<dbReference type="EMBL" id="ATBY01000015">
    <property type="protein sequence ID" value="EPD68642.1"/>
    <property type="molecule type" value="Genomic_DNA"/>
</dbReference>
<evidence type="ECO:0000256" key="1">
    <source>
        <dbReference type="SAM" id="Phobius"/>
    </source>
</evidence>
<evidence type="ECO:0000313" key="3">
    <source>
        <dbReference type="Proteomes" id="UP000014408"/>
    </source>
</evidence>
<sequence length="102" mass="10764">MLHAYEAPGNYLSGVFSVFWGAWFFSNTSRLAIIGLPMLAFLCVNGLAKVFKITTSIPAQASSSLSFPTAVVGFISSVVTLIKGQLTTGPLILMAASYVVSV</sequence>
<dbReference type="STRING" id="1125779.HMPREF1219_01828"/>
<name>S2ZF66_9CORY</name>
<protein>
    <submittedName>
        <fullName evidence="2">Uncharacterized protein</fullName>
    </submittedName>
</protein>
<dbReference type="AlphaFoldDB" id="S2ZF66"/>
<accession>S2ZF66</accession>
<keyword evidence="3" id="KW-1185">Reference proteome</keyword>
<keyword evidence="1" id="KW-0472">Membrane</keyword>
<proteinExistence type="predicted"/>
<comment type="caution">
    <text evidence="2">The sequence shown here is derived from an EMBL/GenBank/DDBJ whole genome shotgun (WGS) entry which is preliminary data.</text>
</comment>
<feature type="transmembrane region" description="Helical" evidence="1">
    <location>
        <begin position="31"/>
        <end position="51"/>
    </location>
</feature>
<keyword evidence="1" id="KW-1133">Transmembrane helix</keyword>
<dbReference type="HOGENOM" id="CLU_2272657_0_0_11"/>
<gene>
    <name evidence="2" type="ORF">HMPREF1219_01828</name>
</gene>
<dbReference type="Proteomes" id="UP000014408">
    <property type="component" value="Unassembled WGS sequence"/>
</dbReference>
<evidence type="ECO:0000313" key="2">
    <source>
        <dbReference type="EMBL" id="EPD68642.1"/>
    </source>
</evidence>
<feature type="transmembrane region" description="Helical" evidence="1">
    <location>
        <begin position="63"/>
        <end position="82"/>
    </location>
</feature>
<keyword evidence="1" id="KW-0812">Transmembrane</keyword>
<dbReference type="PATRIC" id="fig|1125779.3.peg.1775"/>
<feature type="transmembrane region" description="Helical" evidence="1">
    <location>
        <begin position="7"/>
        <end position="25"/>
    </location>
</feature>
<organism evidence="2 3">
    <name type="scientific">Corynebacterium pyruviciproducens ATCC BAA-1742</name>
    <dbReference type="NCBI Taxonomy" id="1125779"/>
    <lineage>
        <taxon>Bacteria</taxon>
        <taxon>Bacillati</taxon>
        <taxon>Actinomycetota</taxon>
        <taxon>Actinomycetes</taxon>
        <taxon>Mycobacteriales</taxon>
        <taxon>Corynebacteriaceae</taxon>
        <taxon>Corynebacterium</taxon>
    </lineage>
</organism>